<evidence type="ECO:0000256" key="2">
    <source>
        <dbReference type="PROSITE-ProRule" id="PRU00335"/>
    </source>
</evidence>
<name>A0ABY8PQC0_9BACT</name>
<dbReference type="PANTHER" id="PTHR43479">
    <property type="entry name" value="ACREF/ENVCD OPERON REPRESSOR-RELATED"/>
    <property type="match status" value="1"/>
</dbReference>
<dbReference type="PRINTS" id="PR00455">
    <property type="entry name" value="HTHTETR"/>
</dbReference>
<evidence type="ECO:0000256" key="1">
    <source>
        <dbReference type="ARBA" id="ARBA00023125"/>
    </source>
</evidence>
<feature type="DNA-binding region" description="H-T-H motif" evidence="2">
    <location>
        <begin position="35"/>
        <end position="54"/>
    </location>
</feature>
<dbReference type="EMBL" id="CP069362">
    <property type="protein sequence ID" value="WGS64810.1"/>
    <property type="molecule type" value="Genomic_DNA"/>
</dbReference>
<accession>A0ABY8PQC0</accession>
<dbReference type="Gene3D" id="1.10.357.10">
    <property type="entry name" value="Tetracycline Repressor, domain 2"/>
    <property type="match status" value="1"/>
</dbReference>
<dbReference type="Proteomes" id="UP001232493">
    <property type="component" value="Chromosome"/>
</dbReference>
<feature type="domain" description="HTH tetR-type" evidence="3">
    <location>
        <begin position="12"/>
        <end position="72"/>
    </location>
</feature>
<dbReference type="InterPro" id="IPR050624">
    <property type="entry name" value="HTH-type_Tx_Regulator"/>
</dbReference>
<evidence type="ECO:0000259" key="3">
    <source>
        <dbReference type="PROSITE" id="PS50977"/>
    </source>
</evidence>
<dbReference type="InterPro" id="IPR009057">
    <property type="entry name" value="Homeodomain-like_sf"/>
</dbReference>
<dbReference type="InterPro" id="IPR036271">
    <property type="entry name" value="Tet_transcr_reg_TetR-rel_C_sf"/>
</dbReference>
<evidence type="ECO:0000313" key="5">
    <source>
        <dbReference type="Proteomes" id="UP001232493"/>
    </source>
</evidence>
<dbReference type="PANTHER" id="PTHR43479:SF11">
    <property type="entry name" value="ACREF_ENVCD OPERON REPRESSOR-RELATED"/>
    <property type="match status" value="1"/>
</dbReference>
<gene>
    <name evidence="4" type="ORF">JRV97_10705</name>
</gene>
<dbReference type="SUPFAM" id="SSF46689">
    <property type="entry name" value="Homeodomain-like"/>
    <property type="match status" value="1"/>
</dbReference>
<keyword evidence="1 2" id="KW-0238">DNA-binding</keyword>
<dbReference type="InterPro" id="IPR001647">
    <property type="entry name" value="HTH_TetR"/>
</dbReference>
<protein>
    <submittedName>
        <fullName evidence="4">TetR/AcrR family transcriptional regulator</fullName>
    </submittedName>
</protein>
<dbReference type="PROSITE" id="PS50977">
    <property type="entry name" value="HTH_TETR_2"/>
    <property type="match status" value="1"/>
</dbReference>
<dbReference type="SUPFAM" id="SSF48498">
    <property type="entry name" value="Tetracyclin repressor-like, C-terminal domain"/>
    <property type="match status" value="1"/>
</dbReference>
<proteinExistence type="predicted"/>
<sequence>MARHNYDEEKIKEKKKLIMEAAKKIFYEKGYENTSMNEIARKLKMAKGTLYLYFSSKKDLFFSLVYEGLKILENMIKNDIKSAKSGLDKILNMGRAYIKFYREYPDYYSFVIKYESEKADLDTNEPLVINSYEKSEEIYDILKLLILKGIDDGSIREDIDINKISMLLWLQTIGVVQQFELRKKLYENWDEKFPASEILDYYIHFMKKSLKK</sequence>
<dbReference type="Pfam" id="PF00440">
    <property type="entry name" value="TetR_N"/>
    <property type="match status" value="1"/>
</dbReference>
<dbReference type="RefSeq" id="WP_280998743.1">
    <property type="nucleotide sequence ID" value="NZ_CP069362.1"/>
</dbReference>
<reference evidence="4 5" key="1">
    <citation type="submission" date="2021-02" db="EMBL/GenBank/DDBJ databases">
        <title>Characterization of Marinitoga sp. nov. str. BP5-C20A.</title>
        <authorList>
            <person name="Erauso G."/>
            <person name="Postec A."/>
        </authorList>
    </citation>
    <scope>NUCLEOTIDE SEQUENCE [LARGE SCALE GENOMIC DNA]</scope>
    <source>
        <strain evidence="4 5">BP5-C20A</strain>
    </source>
</reference>
<keyword evidence="5" id="KW-1185">Reference proteome</keyword>
<evidence type="ECO:0000313" key="4">
    <source>
        <dbReference type="EMBL" id="WGS64810.1"/>
    </source>
</evidence>
<dbReference type="Gene3D" id="1.10.10.60">
    <property type="entry name" value="Homeodomain-like"/>
    <property type="match status" value="1"/>
</dbReference>
<organism evidence="4 5">
    <name type="scientific">Marinitoga aeolica</name>
    <dbReference type="NCBI Taxonomy" id="2809031"/>
    <lineage>
        <taxon>Bacteria</taxon>
        <taxon>Thermotogati</taxon>
        <taxon>Thermotogota</taxon>
        <taxon>Thermotogae</taxon>
        <taxon>Petrotogales</taxon>
        <taxon>Petrotogaceae</taxon>
        <taxon>Marinitoga</taxon>
    </lineage>
</organism>